<dbReference type="FunFam" id="3.20.20.80:FF:000050">
    <property type="entry name" value="Beta-mannosidase B"/>
    <property type="match status" value="1"/>
</dbReference>
<evidence type="ECO:0000256" key="3">
    <source>
        <dbReference type="ARBA" id="ARBA00004740"/>
    </source>
</evidence>
<evidence type="ECO:0000256" key="1">
    <source>
        <dbReference type="ARBA" id="ARBA00000829"/>
    </source>
</evidence>
<evidence type="ECO:0000259" key="16">
    <source>
        <dbReference type="Pfam" id="PF22666"/>
    </source>
</evidence>
<keyword evidence="9" id="KW-0326">Glycosidase</keyword>
<dbReference type="GO" id="GO:0005975">
    <property type="term" value="P:carbohydrate metabolic process"/>
    <property type="evidence" value="ECO:0007669"/>
    <property type="project" value="InterPro"/>
</dbReference>
<evidence type="ECO:0000256" key="7">
    <source>
        <dbReference type="ARBA" id="ARBA00022801"/>
    </source>
</evidence>
<dbReference type="InterPro" id="IPR008979">
    <property type="entry name" value="Galactose-bd-like_sf"/>
</dbReference>
<evidence type="ECO:0000256" key="12">
    <source>
        <dbReference type="ARBA" id="ARBA00041614"/>
    </source>
</evidence>
<dbReference type="InterPro" id="IPR041625">
    <property type="entry name" value="Beta-mannosidase_Ig"/>
</dbReference>
<evidence type="ECO:0000313" key="17">
    <source>
        <dbReference type="EMBL" id="SCX76871.1"/>
    </source>
</evidence>
<keyword evidence="8" id="KW-0325">Glycoprotein</keyword>
<evidence type="ECO:0000256" key="4">
    <source>
        <dbReference type="ARBA" id="ARBA00011738"/>
    </source>
</evidence>
<comment type="subunit">
    <text evidence="4">Homodimer.</text>
</comment>
<dbReference type="EC" id="3.2.1.25" evidence="5"/>
<evidence type="ECO:0000256" key="10">
    <source>
        <dbReference type="ARBA" id="ARBA00038429"/>
    </source>
</evidence>
<dbReference type="Pfam" id="PF22666">
    <property type="entry name" value="Glyco_hydro_2_N2"/>
    <property type="match status" value="1"/>
</dbReference>
<dbReference type="InterPro" id="IPR050887">
    <property type="entry name" value="Beta-mannosidase_GH2"/>
</dbReference>
<dbReference type="Gene3D" id="2.60.120.260">
    <property type="entry name" value="Galactose-binding domain-like"/>
    <property type="match status" value="1"/>
</dbReference>
<evidence type="ECO:0000313" key="18">
    <source>
        <dbReference type="Proteomes" id="UP000183047"/>
    </source>
</evidence>
<evidence type="ECO:0000256" key="11">
    <source>
        <dbReference type="ARBA" id="ARBA00041069"/>
    </source>
</evidence>
<evidence type="ECO:0000259" key="15">
    <source>
        <dbReference type="Pfam" id="PF17786"/>
    </source>
</evidence>
<dbReference type="InterPro" id="IPR041447">
    <property type="entry name" value="Mannosidase_ig"/>
</dbReference>
<dbReference type="Pfam" id="PF00703">
    <property type="entry name" value="Glyco_hydro_2"/>
    <property type="match status" value="1"/>
</dbReference>
<dbReference type="InterPro" id="IPR017853">
    <property type="entry name" value="GH"/>
</dbReference>
<dbReference type="InterPro" id="IPR006102">
    <property type="entry name" value="Ig-like_GH2"/>
</dbReference>
<comment type="pathway">
    <text evidence="3">Glycan metabolism; N-glycan degradation.</text>
</comment>
<dbReference type="Gene3D" id="2.60.40.10">
    <property type="entry name" value="Immunoglobulins"/>
    <property type="match status" value="2"/>
</dbReference>
<evidence type="ECO:0000256" key="8">
    <source>
        <dbReference type="ARBA" id="ARBA00023180"/>
    </source>
</evidence>
<dbReference type="Pfam" id="PF17786">
    <property type="entry name" value="Mannosidase_ig"/>
    <property type="match status" value="1"/>
</dbReference>
<dbReference type="Proteomes" id="UP000183047">
    <property type="component" value="Unassembled WGS sequence"/>
</dbReference>
<evidence type="ECO:0000256" key="2">
    <source>
        <dbReference type="ARBA" id="ARBA00004613"/>
    </source>
</evidence>
<dbReference type="InterPro" id="IPR013783">
    <property type="entry name" value="Ig-like_fold"/>
</dbReference>
<keyword evidence="6" id="KW-0964">Secreted</keyword>
<evidence type="ECO:0000256" key="9">
    <source>
        <dbReference type="ARBA" id="ARBA00023295"/>
    </source>
</evidence>
<gene>
    <name evidence="17" type="ORF">SAMN02910451_00221</name>
</gene>
<protein>
    <recommendedName>
        <fullName evidence="11">Beta-mannosidase B</fullName>
        <ecNumber evidence="5">3.2.1.25</ecNumber>
    </recommendedName>
    <alternativeName>
        <fullName evidence="12">Mannanase B</fullName>
    </alternativeName>
</protein>
<keyword evidence="7" id="KW-0378">Hydrolase</keyword>
<accession>A0A1G5AG71</accession>
<comment type="subcellular location">
    <subcellularLocation>
        <location evidence="2">Secreted</location>
    </subcellularLocation>
</comment>
<dbReference type="PANTHER" id="PTHR43730:SF1">
    <property type="entry name" value="BETA-MANNOSIDASE"/>
    <property type="match status" value="1"/>
</dbReference>
<keyword evidence="18" id="KW-1185">Reference proteome</keyword>
<feature type="domain" description="Beta-mannosidase-like galactose-binding" evidence="16">
    <location>
        <begin position="9"/>
        <end position="176"/>
    </location>
</feature>
<dbReference type="RefSeq" id="WP_074461058.1">
    <property type="nucleotide sequence ID" value="NZ_FMUR01000003.1"/>
</dbReference>
<dbReference type="GO" id="GO:0005576">
    <property type="term" value="C:extracellular region"/>
    <property type="evidence" value="ECO:0007669"/>
    <property type="project" value="UniProtKB-SubCell"/>
</dbReference>
<evidence type="ECO:0000256" key="5">
    <source>
        <dbReference type="ARBA" id="ARBA00012754"/>
    </source>
</evidence>
<evidence type="ECO:0000256" key="6">
    <source>
        <dbReference type="ARBA" id="ARBA00022525"/>
    </source>
</evidence>
<dbReference type="Gene3D" id="3.20.20.80">
    <property type="entry name" value="Glycosidases"/>
    <property type="match status" value="1"/>
</dbReference>
<evidence type="ECO:0000259" key="13">
    <source>
        <dbReference type="Pfam" id="PF00703"/>
    </source>
</evidence>
<comment type="catalytic activity">
    <reaction evidence="1">
        <text>Hydrolysis of terminal, non-reducing beta-D-mannose residues in beta-D-mannosides.</text>
        <dbReference type="EC" id="3.2.1.25"/>
    </reaction>
</comment>
<dbReference type="PANTHER" id="PTHR43730">
    <property type="entry name" value="BETA-MANNOSIDASE"/>
    <property type="match status" value="1"/>
</dbReference>
<dbReference type="EMBL" id="FMUR01000003">
    <property type="protein sequence ID" value="SCX76871.1"/>
    <property type="molecule type" value="Genomic_DNA"/>
</dbReference>
<dbReference type="InterPro" id="IPR036156">
    <property type="entry name" value="Beta-gal/glucu_dom_sf"/>
</dbReference>
<dbReference type="GO" id="GO:0006516">
    <property type="term" value="P:glycoprotein catabolic process"/>
    <property type="evidence" value="ECO:0007669"/>
    <property type="project" value="TreeGrafter"/>
</dbReference>
<feature type="domain" description="Glycoside hydrolase family 2 immunoglobulin-like beta-sandwich" evidence="13">
    <location>
        <begin position="187"/>
        <end position="286"/>
    </location>
</feature>
<dbReference type="InterPro" id="IPR054593">
    <property type="entry name" value="Beta-mannosidase-like_N2"/>
</dbReference>
<dbReference type="SUPFAM" id="SSF49303">
    <property type="entry name" value="beta-Galactosidase/glucuronidase domain"/>
    <property type="match status" value="2"/>
</dbReference>
<proteinExistence type="inferred from homology"/>
<dbReference type="GO" id="GO:0004567">
    <property type="term" value="F:beta-mannosidase activity"/>
    <property type="evidence" value="ECO:0007669"/>
    <property type="project" value="UniProtKB-EC"/>
</dbReference>
<dbReference type="Pfam" id="PF17753">
    <property type="entry name" value="Ig_mannosidase"/>
    <property type="match status" value="1"/>
</dbReference>
<sequence>MEKFAINNWILKRVSDGSKYRTEVPGSVLYTLQNNGVIPNPFVADNEKFALKMMEEEFEYEAKFDAGHALMSSLKKELVFEGIDTVGEVYLNGSKILCACNMHRTYRIDITDLLKEKDNELKVCIHSPLKYIKDAYGKSECDGTEDAMEGFVHIRKAHYMFGWDWGPRIPDAGLFRPVYILGINTARIENVRVHQRHSGGKAGLRIFIDREVYGDDKGISCDVILTDPQGKELKYEDYRSGDEIVVEDPLLWWPSGFGEQNLYNLDIKLKLGNTELDSLTKRIGLRTLTITKKKDEWGESFSHCINGFDVFAFGADYIPEDNYLTRMTPERTRKLLEDCKMANFNSIRVWGGGFFPDDAFYDICDELGIMVWQDMMFACGVYDLTEEFEENIRLEIKDNLRRIADHACLALICGNNEMEMFVKNGVWVKTHKQKADYIKMYEYLFPKWVKEYAPDAVYWPSSPSSGGSFDNPNDFDRGDVHFWQVWHDGKPFTEYRKYFFRYLSEFGFQALPSKKTLETVMTSEEDYNLFSYNMEKHQRNKSANSKIMQYMQATFKYPTDFDTLIYASQLLSGEAIRYGVEHFRRNRGRCMGTLYWQLNDCWPVISWASVDYYGRWKALHYYARRFFAPVLISCAETSTVSEGIEINSEKSLFVPAIKLNISNETMTERKLTAEWKLRDAFGKEIDGKGLEIETSGTVDVTVSPFSSKWVTEQSFPEIDIYSCYVSFKAIEKGEMVSEGTALFVPAKYFRFEDPGLTVRMISENEIEISAKAFAKNIEIRNENDDLVLSDNFFDMNPGVKVVRIIRGDANNLTVRSVADIH</sequence>
<name>A0A1G5AG71_9FIRM</name>
<dbReference type="SUPFAM" id="SSF51445">
    <property type="entry name" value="(Trans)glycosidases"/>
    <property type="match status" value="1"/>
</dbReference>
<feature type="domain" description="Beta-mannosidase Ig-fold" evidence="14">
    <location>
        <begin position="752"/>
        <end position="819"/>
    </location>
</feature>
<dbReference type="SUPFAM" id="SSF49785">
    <property type="entry name" value="Galactose-binding domain-like"/>
    <property type="match status" value="1"/>
</dbReference>
<reference evidence="18" key="1">
    <citation type="submission" date="2016-10" db="EMBL/GenBank/DDBJ databases">
        <authorList>
            <person name="Varghese N."/>
            <person name="Submissions S."/>
        </authorList>
    </citation>
    <scope>NUCLEOTIDE SEQUENCE [LARGE SCALE GENOMIC DNA]</scope>
    <source>
        <strain evidence="18">XBD2006</strain>
    </source>
</reference>
<evidence type="ECO:0000259" key="14">
    <source>
        <dbReference type="Pfam" id="PF17753"/>
    </source>
</evidence>
<feature type="domain" description="Mannosidase Ig/CBM-like" evidence="15">
    <location>
        <begin position="657"/>
        <end position="748"/>
    </location>
</feature>
<dbReference type="AlphaFoldDB" id="A0A1G5AG71"/>
<organism evidence="17 18">
    <name type="scientific">Butyrivibrio hungatei</name>
    <dbReference type="NCBI Taxonomy" id="185008"/>
    <lineage>
        <taxon>Bacteria</taxon>
        <taxon>Bacillati</taxon>
        <taxon>Bacillota</taxon>
        <taxon>Clostridia</taxon>
        <taxon>Lachnospirales</taxon>
        <taxon>Lachnospiraceae</taxon>
        <taxon>Butyrivibrio</taxon>
    </lineage>
</organism>
<dbReference type="OrthoDB" id="9801077at2"/>
<comment type="similarity">
    <text evidence="10">Belongs to the glycosyl hydrolase 2 family. Beta-mannosidase B subfamily.</text>
</comment>